<feature type="region of interest" description="Disordered" evidence="2">
    <location>
        <begin position="1"/>
        <end position="23"/>
    </location>
</feature>
<comment type="similarity">
    <text evidence="1">Belongs to the cytochrome P450 family.</text>
</comment>
<dbReference type="Proteomes" id="UP000244201">
    <property type="component" value="Chromosome"/>
</dbReference>
<keyword evidence="4" id="KW-1185">Reference proteome</keyword>
<evidence type="ECO:0000313" key="3">
    <source>
        <dbReference type="EMBL" id="AVZ70974.1"/>
    </source>
</evidence>
<dbReference type="PANTHER" id="PTHR46696">
    <property type="entry name" value="P450, PUTATIVE (EUROFUNG)-RELATED"/>
    <property type="match status" value="1"/>
</dbReference>
<proteinExistence type="inferred from homology"/>
<evidence type="ECO:0000256" key="2">
    <source>
        <dbReference type="SAM" id="MobiDB-lite"/>
    </source>
</evidence>
<dbReference type="InterPro" id="IPR002397">
    <property type="entry name" value="Cyt_P450_B"/>
</dbReference>
<protein>
    <submittedName>
        <fullName evidence="3">Cytochrome</fullName>
    </submittedName>
</protein>
<dbReference type="SUPFAM" id="SSF48264">
    <property type="entry name" value="Cytochrome P450"/>
    <property type="match status" value="1"/>
</dbReference>
<dbReference type="PROSITE" id="PS00086">
    <property type="entry name" value="CYTOCHROME_P450"/>
    <property type="match status" value="1"/>
</dbReference>
<dbReference type="PANTHER" id="PTHR46696:SF1">
    <property type="entry name" value="CYTOCHROME P450 YJIB-RELATED"/>
    <property type="match status" value="1"/>
</dbReference>
<dbReference type="InterPro" id="IPR036396">
    <property type="entry name" value="Cyt_P450_sf"/>
</dbReference>
<reference evidence="3 4" key="1">
    <citation type="submission" date="2018-01" db="EMBL/GenBank/DDBJ databases">
        <title>Complete genome sequence of Streptomyces lunaelactis MM109T, a Ferroverdin A producer isolated from cave moonmilk deposits.</title>
        <authorList>
            <person name="Naome A."/>
            <person name="Martinet L."/>
            <person name="Maciejewska M."/>
            <person name="Anderssen S."/>
            <person name="Adam D."/>
            <person name="Tenconi E."/>
            <person name="Deflandre B."/>
            <person name="Arguelles-Arias A."/>
            <person name="Calusinska M."/>
            <person name="Copieters W."/>
            <person name="Karim L."/>
            <person name="Hanikenne M."/>
            <person name="Baurain D."/>
            <person name="van Wezel G."/>
            <person name="Smargiasso N."/>
            <person name="de Pauw E."/>
            <person name="Delfosse P."/>
            <person name="Rigali S."/>
        </authorList>
    </citation>
    <scope>NUCLEOTIDE SEQUENCE [LARGE SCALE GENOMIC DNA]</scope>
    <source>
        <strain evidence="3 4">MM109</strain>
    </source>
</reference>
<sequence>MTTPHPDVSHDGSALAPPPGCPAHGVSAEGIRRLYGPDAEANPQGLYEELRGQYGPVAPVLLHGGADVEVPAWLVLGYPENLDVMRTPSRFSRDSRRWNQWDRVPADSPLNPMVGWQPLCVFADGEEHERLRGAVTAGLEQFNRHGVRRYVKRYTEQLVDSFAAKGEADLIRDYAEKLPMMVVTRLLGMAPGESPDLVEPTLDLMKGTGTAAASNDLVTRTLAELVERKKKNPGRDLASSLIGHDPKLTDNEIIEHLRLTLVAAHQGTVNLIAHTLRLMLTDPRFRGSLSGGQMTLPDALEQVMWDNPSIAVVPGRWATGNTTLGEQHINKGDLLLLGIAAANVDPAIRPNLSAPVHGNRSHLAFSSGPHECPGADIGRAIADTGIDTLMGLLPGLELAVPATELTLDAAWLTQRPASLPVKFPPRHGDGQSTGEVSQPLPPSVPVDSPSSGPATAVAPGRRSWWRWLLHR</sequence>
<dbReference type="GO" id="GO:0016705">
    <property type="term" value="F:oxidoreductase activity, acting on paired donors, with incorporation or reduction of molecular oxygen"/>
    <property type="evidence" value="ECO:0007669"/>
    <property type="project" value="InterPro"/>
</dbReference>
<dbReference type="PRINTS" id="PR00359">
    <property type="entry name" value="BP450"/>
</dbReference>
<dbReference type="InterPro" id="IPR017972">
    <property type="entry name" value="Cyt_P450_CS"/>
</dbReference>
<organism evidence="3 4">
    <name type="scientific">Streptomyces lunaelactis</name>
    <dbReference type="NCBI Taxonomy" id="1535768"/>
    <lineage>
        <taxon>Bacteria</taxon>
        <taxon>Bacillati</taxon>
        <taxon>Actinomycetota</taxon>
        <taxon>Actinomycetes</taxon>
        <taxon>Kitasatosporales</taxon>
        <taxon>Streptomycetaceae</taxon>
        <taxon>Streptomyces</taxon>
    </lineage>
</organism>
<dbReference type="KEGG" id="slk:SLUN_00535"/>
<name>A0A2R4SVU7_9ACTN</name>
<dbReference type="AlphaFoldDB" id="A0A2R4SVU7"/>
<evidence type="ECO:0000313" key="4">
    <source>
        <dbReference type="Proteomes" id="UP000244201"/>
    </source>
</evidence>
<dbReference type="EMBL" id="CP026304">
    <property type="protein sequence ID" value="AVZ70974.1"/>
    <property type="molecule type" value="Genomic_DNA"/>
</dbReference>
<dbReference type="CDD" id="cd20623">
    <property type="entry name" value="CYP_unk"/>
    <property type="match status" value="1"/>
</dbReference>
<dbReference type="OrthoDB" id="4133219at2"/>
<accession>A0A2R4SVU7</accession>
<dbReference type="RefSeq" id="WP_108146669.1">
    <property type="nucleotide sequence ID" value="NZ_CP026304.1"/>
</dbReference>
<dbReference type="GO" id="GO:0020037">
    <property type="term" value="F:heme binding"/>
    <property type="evidence" value="ECO:0007669"/>
    <property type="project" value="InterPro"/>
</dbReference>
<dbReference type="Gene3D" id="1.10.630.10">
    <property type="entry name" value="Cytochrome P450"/>
    <property type="match status" value="1"/>
</dbReference>
<gene>
    <name evidence="3" type="ORF">SLUN_00535</name>
</gene>
<feature type="region of interest" description="Disordered" evidence="2">
    <location>
        <begin position="421"/>
        <end position="458"/>
    </location>
</feature>
<dbReference type="GO" id="GO:0005506">
    <property type="term" value="F:iron ion binding"/>
    <property type="evidence" value="ECO:0007669"/>
    <property type="project" value="InterPro"/>
</dbReference>
<dbReference type="GO" id="GO:0004497">
    <property type="term" value="F:monooxygenase activity"/>
    <property type="evidence" value="ECO:0007669"/>
    <property type="project" value="InterPro"/>
</dbReference>
<evidence type="ECO:0000256" key="1">
    <source>
        <dbReference type="ARBA" id="ARBA00010617"/>
    </source>
</evidence>
<dbReference type="GeneID" id="55653785"/>